<sequence>MSNIKILLTTDTFSPAINGVVISVKNLYQQLTKRGHEVKILTLSQTGFSYKEGDIYYIKSFNVRVYPGARGTLSYKNKFINEIIKWSPDIVHSHTEFCTLIHAKHIRKKLRVPHIHTYHTMYEDYLGYVFKGRLISRRRAMDLIRRLLWSVDEIITPTQKAKGSLIAYGIRNPISIIPTGIDLSRFKTEHRHTKEAKDLKDKLGINPEDKVLIFLGRLGKEKNIDEIIMNIKELNKKYPLKMLIVGGGPHMENLQSLVDNLDLKKEVIFTGMVPPEEVPLYYSLANIFVTASTSESQGLTYIEALASGLPVVCKYDEAVEGLIMNGINGYMYRNEGDFIKCVNLLFCSNEDIHQLRSKAKASVERFSLNVFATNIERLYLSHIK</sequence>
<dbReference type="RefSeq" id="WP_091727473.1">
    <property type="nucleotide sequence ID" value="NZ_FNQE01000006.1"/>
</dbReference>
<evidence type="ECO:0000313" key="4">
    <source>
        <dbReference type="Proteomes" id="UP000198625"/>
    </source>
</evidence>
<keyword evidence="3" id="KW-0808">Transferase</keyword>
<dbReference type="InterPro" id="IPR050194">
    <property type="entry name" value="Glycosyltransferase_grp1"/>
</dbReference>
<dbReference type="OrthoDB" id="9802525at2"/>
<organism evidence="3 4">
    <name type="scientific">Proteiniborus ethanoligenes</name>
    <dbReference type="NCBI Taxonomy" id="415015"/>
    <lineage>
        <taxon>Bacteria</taxon>
        <taxon>Bacillati</taxon>
        <taxon>Bacillota</taxon>
        <taxon>Clostridia</taxon>
        <taxon>Eubacteriales</taxon>
        <taxon>Proteiniborus</taxon>
    </lineage>
</organism>
<dbReference type="SUPFAM" id="SSF53756">
    <property type="entry name" value="UDP-Glycosyltransferase/glycogen phosphorylase"/>
    <property type="match status" value="1"/>
</dbReference>
<gene>
    <name evidence="3" type="ORF">SAMN05660462_00775</name>
</gene>
<proteinExistence type="predicted"/>
<dbReference type="AlphaFoldDB" id="A0A1H3MB95"/>
<reference evidence="3 4" key="1">
    <citation type="submission" date="2016-10" db="EMBL/GenBank/DDBJ databases">
        <authorList>
            <person name="de Groot N.N."/>
        </authorList>
    </citation>
    <scope>NUCLEOTIDE SEQUENCE [LARGE SCALE GENOMIC DNA]</scope>
    <source>
        <strain evidence="3 4">DSM 21650</strain>
    </source>
</reference>
<dbReference type="STRING" id="415015.SAMN05660462_00775"/>
<feature type="domain" description="Glycosyltransferase subfamily 4-like N-terminal" evidence="2">
    <location>
        <begin position="17"/>
        <end position="185"/>
    </location>
</feature>
<protein>
    <submittedName>
        <fullName evidence="3">1,2-diacylglycerol 3-glucosyltransferase</fullName>
    </submittedName>
</protein>
<keyword evidence="4" id="KW-1185">Reference proteome</keyword>
<evidence type="ECO:0000259" key="1">
    <source>
        <dbReference type="Pfam" id="PF00534"/>
    </source>
</evidence>
<dbReference type="InterPro" id="IPR001296">
    <property type="entry name" value="Glyco_trans_1"/>
</dbReference>
<dbReference type="Pfam" id="PF00534">
    <property type="entry name" value="Glycos_transf_1"/>
    <property type="match status" value="1"/>
</dbReference>
<dbReference type="PANTHER" id="PTHR45947">
    <property type="entry name" value="SULFOQUINOVOSYL TRANSFERASE SQD2"/>
    <property type="match status" value="1"/>
</dbReference>
<dbReference type="CDD" id="cd03817">
    <property type="entry name" value="GT4_UGDG-like"/>
    <property type="match status" value="1"/>
</dbReference>
<dbReference type="PANTHER" id="PTHR45947:SF3">
    <property type="entry name" value="SULFOQUINOVOSYL TRANSFERASE SQD2"/>
    <property type="match status" value="1"/>
</dbReference>
<evidence type="ECO:0000259" key="2">
    <source>
        <dbReference type="Pfam" id="PF13439"/>
    </source>
</evidence>
<accession>A0A1H3MB95</accession>
<dbReference type="GO" id="GO:0016758">
    <property type="term" value="F:hexosyltransferase activity"/>
    <property type="evidence" value="ECO:0007669"/>
    <property type="project" value="TreeGrafter"/>
</dbReference>
<dbReference type="EMBL" id="FNQE01000006">
    <property type="protein sequence ID" value="SDY73866.1"/>
    <property type="molecule type" value="Genomic_DNA"/>
</dbReference>
<dbReference type="Pfam" id="PF13439">
    <property type="entry name" value="Glyco_transf_4"/>
    <property type="match status" value="1"/>
</dbReference>
<evidence type="ECO:0000313" key="3">
    <source>
        <dbReference type="EMBL" id="SDY73866.1"/>
    </source>
</evidence>
<feature type="domain" description="Glycosyl transferase family 1" evidence="1">
    <location>
        <begin position="198"/>
        <end position="360"/>
    </location>
</feature>
<name>A0A1H3MB95_9FIRM</name>
<dbReference type="Proteomes" id="UP000198625">
    <property type="component" value="Unassembled WGS sequence"/>
</dbReference>
<dbReference type="Gene3D" id="3.40.50.2000">
    <property type="entry name" value="Glycogen Phosphorylase B"/>
    <property type="match status" value="2"/>
</dbReference>
<dbReference type="InterPro" id="IPR028098">
    <property type="entry name" value="Glyco_trans_4-like_N"/>
</dbReference>